<dbReference type="PANTHER" id="PTHR48050:SF13">
    <property type="entry name" value="STEROL 3-BETA-GLUCOSYLTRANSFERASE UGT80A2"/>
    <property type="match status" value="1"/>
</dbReference>
<dbReference type="GeneID" id="107360498"/>
<dbReference type="InterPro" id="IPR050426">
    <property type="entry name" value="Glycosyltransferase_28"/>
</dbReference>
<organism evidence="4 5">
    <name type="scientific">Tetranychus urticae</name>
    <name type="common">Two-spotted spider mite</name>
    <dbReference type="NCBI Taxonomy" id="32264"/>
    <lineage>
        <taxon>Eukaryota</taxon>
        <taxon>Metazoa</taxon>
        <taxon>Ecdysozoa</taxon>
        <taxon>Arthropoda</taxon>
        <taxon>Chelicerata</taxon>
        <taxon>Arachnida</taxon>
        <taxon>Acari</taxon>
        <taxon>Acariformes</taxon>
        <taxon>Trombidiformes</taxon>
        <taxon>Prostigmata</taxon>
        <taxon>Eleutherengona</taxon>
        <taxon>Raphignathae</taxon>
        <taxon>Tetranychoidea</taxon>
        <taxon>Tetranychidae</taxon>
        <taxon>Tetranychus</taxon>
    </lineage>
</organism>
<reference evidence="3" key="2">
    <citation type="journal article" date="2014" name="Insect Biochem. Mol. Biol.">
        <title>Bacterial origin of a diverse family of UDP-glycosyltransferase genes in the Tetranychus urticae genome.</title>
        <authorList>
            <person name="Ahn S.J."/>
            <person name="Dermauw W."/>
            <person name="Wybouw N."/>
            <person name="Heckel D.G."/>
            <person name="Van Leeuwen T."/>
        </authorList>
    </citation>
    <scope>NUCLEOTIDE SEQUENCE</scope>
</reference>
<dbReference type="eggNOG" id="KOG1192">
    <property type="taxonomic scope" value="Eukaryota"/>
</dbReference>
<sequence>MPSYRFMVTAIDAIGHINAVLGFSEALQAARHEICFVHREKHRHLAVKRGFQFIPFDETVWKANLDEIMLKWLDSLSSRFKQDPLQRFLEISPTEHEGYGAQGLFFVIMNEAIDRVLSDENNKFDALLVDLSAPFPALHKHPVLWFPLVSSGPLALYPSGPPYSSGYSVHSDKSKWVEYRKALREAHSELSKNIQGNLDTHGLSYIRFDPAFWHDAPQTIGFYHYPSDLDYTECEPRIKNWYGIDCLIRKPDFDTDFVIPENLKNKPGKLIYFSLGTLGSADASLLQKFIDILSKSPHKFIISKGVRGDQLKLGDNMWGENYVNQIKVVQNVDLVITHGGNNTFIETLYYGKPMIVIPYSYDQFDNAQRVVDKKIGFRVNLYDLDENYLLNCIENVFNDNEIQNRVKAISQNMRNSKSLTNAIKMIEKQIEQKGNSS</sequence>
<dbReference type="EMBL" id="KJ584727">
    <property type="protein sequence ID" value="AHX56855.1"/>
    <property type="molecule type" value="mRNA"/>
</dbReference>
<dbReference type="Pfam" id="PF04101">
    <property type="entry name" value="Glyco_tran_28_C"/>
    <property type="match status" value="1"/>
</dbReference>
<proteinExistence type="evidence at transcript level"/>
<dbReference type="Gene3D" id="3.40.50.2000">
    <property type="entry name" value="Glycogen Phosphorylase B"/>
    <property type="match status" value="2"/>
</dbReference>
<dbReference type="OrthoDB" id="5835829at2759"/>
<dbReference type="InterPro" id="IPR007235">
    <property type="entry name" value="Glyco_trans_28_C"/>
</dbReference>
<accession>T1K550</accession>
<protein>
    <submittedName>
        <fullName evidence="3">UDP-glycosyltransferase 201B8</fullName>
    </submittedName>
</protein>
<evidence type="ECO:0000313" key="5">
    <source>
        <dbReference type="Proteomes" id="UP000015104"/>
    </source>
</evidence>
<gene>
    <name evidence="4" type="primary">107360498</name>
    <name evidence="3" type="synonym">UGT201B8</name>
</gene>
<dbReference type="Proteomes" id="UP000015104">
    <property type="component" value="Unassembled WGS sequence"/>
</dbReference>
<reference evidence="3" key="3">
    <citation type="submission" date="2014-03" db="EMBL/GenBank/DDBJ databases">
        <authorList>
            <person name="Ahn S.-J."/>
            <person name="Dermauw W."/>
            <person name="Wybouw N."/>
            <person name="Heckel D.G."/>
            <person name="Van Leeuwen T."/>
        </authorList>
    </citation>
    <scope>NUCLEOTIDE SEQUENCE</scope>
</reference>
<dbReference type="RefSeq" id="NP_001310032.1">
    <property type="nucleotide sequence ID" value="NM_001323103.1"/>
</dbReference>
<evidence type="ECO:0000256" key="1">
    <source>
        <dbReference type="ARBA" id="ARBA00022679"/>
    </source>
</evidence>
<dbReference type="EMBL" id="CAEY01001585">
    <property type="status" value="NOT_ANNOTATED_CDS"/>
    <property type="molecule type" value="Genomic_DNA"/>
</dbReference>
<name>T1K550_TETUR</name>
<dbReference type="GO" id="GO:0016758">
    <property type="term" value="F:hexosyltransferase activity"/>
    <property type="evidence" value="ECO:0007669"/>
    <property type="project" value="InterPro"/>
</dbReference>
<evidence type="ECO:0000313" key="4">
    <source>
        <dbReference type="EnsemblMetazoa" id="tetur05g05030.1"/>
    </source>
</evidence>
<dbReference type="InterPro" id="IPR002213">
    <property type="entry name" value="UDP_glucos_trans"/>
</dbReference>
<evidence type="ECO:0000313" key="3">
    <source>
        <dbReference type="EMBL" id="AHX56855.1"/>
    </source>
</evidence>
<keyword evidence="5" id="KW-1185">Reference proteome</keyword>
<dbReference type="GO" id="GO:0008194">
    <property type="term" value="F:UDP-glycosyltransferase activity"/>
    <property type="evidence" value="ECO:0007669"/>
    <property type="project" value="InterPro"/>
</dbReference>
<dbReference type="SUPFAM" id="SSF53756">
    <property type="entry name" value="UDP-Glycosyltransferase/glycogen phosphorylase"/>
    <property type="match status" value="1"/>
</dbReference>
<reference evidence="5" key="1">
    <citation type="submission" date="2011-08" db="EMBL/GenBank/DDBJ databases">
        <authorList>
            <person name="Rombauts S."/>
        </authorList>
    </citation>
    <scope>NUCLEOTIDE SEQUENCE</scope>
    <source>
        <strain evidence="5">London</strain>
    </source>
</reference>
<dbReference type="PANTHER" id="PTHR48050">
    <property type="entry name" value="STEROL 3-BETA-GLUCOSYLTRANSFERASE"/>
    <property type="match status" value="1"/>
</dbReference>
<feature type="domain" description="Glycosyl transferase family 28 C-terminal" evidence="2">
    <location>
        <begin position="327"/>
        <end position="410"/>
    </location>
</feature>
<dbReference type="EnsemblMetazoa" id="tetur05g05030.1">
    <property type="protein sequence ID" value="tetur05g05030.1"/>
    <property type="gene ID" value="tetur05g05030"/>
</dbReference>
<dbReference type="KEGG" id="tut:107360498"/>
<reference evidence="4" key="4">
    <citation type="submission" date="2015-06" db="UniProtKB">
        <authorList>
            <consortium name="EnsemblMetazoa"/>
        </authorList>
    </citation>
    <scope>IDENTIFICATION</scope>
</reference>
<keyword evidence="1 3" id="KW-0808">Transferase</keyword>
<dbReference type="HOGENOM" id="CLU_000537_0_0_1"/>
<dbReference type="CDD" id="cd03784">
    <property type="entry name" value="GT1_Gtf-like"/>
    <property type="match status" value="1"/>
</dbReference>
<dbReference type="AlphaFoldDB" id="T1K550"/>
<evidence type="ECO:0000259" key="2">
    <source>
        <dbReference type="Pfam" id="PF04101"/>
    </source>
</evidence>